<dbReference type="AlphaFoldDB" id="A0A9D5D3S7"/>
<dbReference type="OrthoDB" id="1927223at2759"/>
<evidence type="ECO:0000256" key="1">
    <source>
        <dbReference type="ARBA" id="ARBA00009374"/>
    </source>
</evidence>
<evidence type="ECO:0000256" key="4">
    <source>
        <dbReference type="SAM" id="MobiDB-lite"/>
    </source>
</evidence>
<comment type="caution">
    <text evidence="6">The sequence shown here is derived from an EMBL/GenBank/DDBJ whole genome shotgun (WGS) entry which is preliminary data.</text>
</comment>
<evidence type="ECO:0000256" key="3">
    <source>
        <dbReference type="PROSITE-ProRule" id="PRU01131"/>
    </source>
</evidence>
<reference evidence="6" key="1">
    <citation type="submission" date="2021-03" db="EMBL/GenBank/DDBJ databases">
        <authorList>
            <person name="Li Z."/>
            <person name="Yang C."/>
        </authorList>
    </citation>
    <scope>NUCLEOTIDE SEQUENCE</scope>
    <source>
        <strain evidence="6">Dzin_1.0</strain>
        <tissue evidence="6">Leaf</tissue>
    </source>
</reference>
<dbReference type="Proteomes" id="UP001085076">
    <property type="component" value="Miscellaneous, Linkage group lg01"/>
</dbReference>
<dbReference type="PROSITE" id="PS51795">
    <property type="entry name" value="ZF_FLZ"/>
    <property type="match status" value="1"/>
</dbReference>
<feature type="region of interest" description="Disordered" evidence="4">
    <location>
        <begin position="134"/>
        <end position="169"/>
    </location>
</feature>
<evidence type="ECO:0000313" key="7">
    <source>
        <dbReference type="Proteomes" id="UP001085076"/>
    </source>
</evidence>
<comment type="similarity">
    <text evidence="1">Belongs to the FLZ family.</text>
</comment>
<dbReference type="PANTHER" id="PTHR47847:SF2">
    <property type="entry name" value="FCS-LIKE ZINC FINGER 17-RELATED"/>
    <property type="match status" value="1"/>
</dbReference>
<dbReference type="InterPro" id="IPR044181">
    <property type="entry name" value="FLZ17/18"/>
</dbReference>
<dbReference type="Pfam" id="PF04570">
    <property type="entry name" value="zf-FLZ"/>
    <property type="match status" value="1"/>
</dbReference>
<sequence>MLPRTKSIFHFEEEEEEGGTGGVEAISREVHALRMRVSEGLVGLRILIQHPVMRGPCNILVKTNKFCADHNSGFLKSCFLCRRELSPNKDVYMYKGDQGFCSVECRYTQMVVDERREFEESARDQRLRMAPHSHANHHHQYHHPINSKIRDSDASRRRRRRRVLATAAA</sequence>
<dbReference type="EMBL" id="JAGGNH010000001">
    <property type="protein sequence ID" value="KAJ0983757.1"/>
    <property type="molecule type" value="Genomic_DNA"/>
</dbReference>
<dbReference type="PANTHER" id="PTHR47847">
    <property type="entry name" value="FCS-LIKE ZINC FINGER 17"/>
    <property type="match status" value="1"/>
</dbReference>
<evidence type="ECO:0000259" key="5">
    <source>
        <dbReference type="PROSITE" id="PS51795"/>
    </source>
</evidence>
<reference evidence="6" key="2">
    <citation type="journal article" date="2022" name="Hortic Res">
        <title>The genome of Dioscorea zingiberensis sheds light on the biosynthesis, origin and evolution of the medicinally important diosgenin saponins.</title>
        <authorList>
            <person name="Li Y."/>
            <person name="Tan C."/>
            <person name="Li Z."/>
            <person name="Guo J."/>
            <person name="Li S."/>
            <person name="Chen X."/>
            <person name="Wang C."/>
            <person name="Dai X."/>
            <person name="Yang H."/>
            <person name="Song W."/>
            <person name="Hou L."/>
            <person name="Xu J."/>
            <person name="Tong Z."/>
            <person name="Xu A."/>
            <person name="Yuan X."/>
            <person name="Wang W."/>
            <person name="Yang Q."/>
            <person name="Chen L."/>
            <person name="Sun Z."/>
            <person name="Wang K."/>
            <person name="Pan B."/>
            <person name="Chen J."/>
            <person name="Bao Y."/>
            <person name="Liu F."/>
            <person name="Qi X."/>
            <person name="Gang D.R."/>
            <person name="Wen J."/>
            <person name="Li J."/>
        </authorList>
    </citation>
    <scope>NUCLEOTIDE SEQUENCE</scope>
    <source>
        <strain evidence="6">Dzin_1.0</strain>
    </source>
</reference>
<accession>A0A9D5D3S7</accession>
<dbReference type="GO" id="GO:0046872">
    <property type="term" value="F:metal ion binding"/>
    <property type="evidence" value="ECO:0007669"/>
    <property type="project" value="UniProtKB-KW"/>
</dbReference>
<evidence type="ECO:0000313" key="6">
    <source>
        <dbReference type="EMBL" id="KAJ0983757.1"/>
    </source>
</evidence>
<keyword evidence="7" id="KW-1185">Reference proteome</keyword>
<dbReference type="InterPro" id="IPR007650">
    <property type="entry name" value="Zf-FLZ_dom"/>
</dbReference>
<feature type="domain" description="FLZ-type" evidence="5">
    <location>
        <begin position="73"/>
        <end position="117"/>
    </location>
</feature>
<organism evidence="6 7">
    <name type="scientific">Dioscorea zingiberensis</name>
    <dbReference type="NCBI Taxonomy" id="325984"/>
    <lineage>
        <taxon>Eukaryota</taxon>
        <taxon>Viridiplantae</taxon>
        <taxon>Streptophyta</taxon>
        <taxon>Embryophyta</taxon>
        <taxon>Tracheophyta</taxon>
        <taxon>Spermatophyta</taxon>
        <taxon>Magnoliopsida</taxon>
        <taxon>Liliopsida</taxon>
        <taxon>Dioscoreales</taxon>
        <taxon>Dioscoreaceae</taxon>
        <taxon>Dioscorea</taxon>
    </lineage>
</organism>
<name>A0A9D5D3S7_9LILI</name>
<protein>
    <recommendedName>
        <fullName evidence="5">FLZ-type domain-containing protein</fullName>
    </recommendedName>
</protein>
<evidence type="ECO:0000256" key="2">
    <source>
        <dbReference type="ARBA" id="ARBA00022723"/>
    </source>
</evidence>
<keyword evidence="2" id="KW-0479">Metal-binding</keyword>
<gene>
    <name evidence="6" type="ORF">J5N97_002113</name>
</gene>
<proteinExistence type="inferred from homology"/>
<feature type="zinc finger region" description="FLZ-type" evidence="3">
    <location>
        <begin position="73"/>
        <end position="117"/>
    </location>
</feature>